<keyword evidence="7 11" id="KW-0288">FMN</keyword>
<dbReference type="Pfam" id="PF01180">
    <property type="entry name" value="DHO_dh"/>
    <property type="match status" value="1"/>
</dbReference>
<dbReference type="InterPro" id="IPR033888">
    <property type="entry name" value="DHOD_1B"/>
</dbReference>
<dbReference type="InterPro" id="IPR024920">
    <property type="entry name" value="Dihydroorotate_DH_1"/>
</dbReference>
<feature type="binding site" evidence="11">
    <location>
        <begin position="245"/>
        <end position="246"/>
    </location>
    <ligand>
        <name>FMN</name>
        <dbReference type="ChEBI" id="CHEBI:58210"/>
    </ligand>
</feature>
<proteinExistence type="inferred from homology"/>
<dbReference type="KEGG" id="gbn:GEOBRER4_22460"/>
<evidence type="ECO:0000256" key="4">
    <source>
        <dbReference type="ARBA" id="ARBA00011669"/>
    </source>
</evidence>
<feature type="binding site" evidence="11">
    <location>
        <position position="47"/>
    </location>
    <ligand>
        <name>substrate</name>
    </ligand>
</feature>
<keyword evidence="9 11" id="KW-0560">Oxidoreductase</keyword>
<keyword evidence="5 11" id="KW-0963">Cytoplasm</keyword>
<dbReference type="AlphaFoldDB" id="A0A6S6M6K5"/>
<evidence type="ECO:0000256" key="10">
    <source>
        <dbReference type="ARBA" id="ARBA00023027"/>
    </source>
</evidence>
<dbReference type="Gene3D" id="3.20.20.70">
    <property type="entry name" value="Aldolase class I"/>
    <property type="match status" value="1"/>
</dbReference>
<comment type="cofactor">
    <cofactor evidence="11">
        <name>FMN</name>
        <dbReference type="ChEBI" id="CHEBI:58210"/>
    </cofactor>
    <text evidence="11">Binds 1 FMN per subunit.</text>
</comment>
<comment type="pathway">
    <text evidence="2 11">Pyrimidine metabolism; UMP biosynthesis via de novo pathway.</text>
</comment>
<evidence type="ECO:0000256" key="7">
    <source>
        <dbReference type="ARBA" id="ARBA00022643"/>
    </source>
</evidence>
<feature type="binding site" evidence="11">
    <location>
        <position position="167"/>
    </location>
    <ligand>
        <name>FMN</name>
        <dbReference type="ChEBI" id="CHEBI:58210"/>
    </ligand>
</feature>
<dbReference type="InterPro" id="IPR001295">
    <property type="entry name" value="Dihydroorotate_DH_CS"/>
</dbReference>
<evidence type="ECO:0000256" key="9">
    <source>
        <dbReference type="ARBA" id="ARBA00023002"/>
    </source>
</evidence>
<dbReference type="InterPro" id="IPR013785">
    <property type="entry name" value="Aldolase_TIM"/>
</dbReference>
<sequence length="305" mass="31870">MQRPDMSVAVAGIKMRNPVMTASGTFGYGAEFADYLDLESIGAMISKGLSLKPKAGNPTPRIVETPGGMLNAIGLQNVGIDAFIEQKLPYLKNVNTPVIVNLYGNTLEEYGEVAARLDGLSGVAGIEVNISCPNVKQGGIVFGTDPGAAQEVVRLVKKNTSKPMIVKLSPNVTDVVLMAKACADAGADALSLINTLTGMAIDLERRRPVLANVTGGLSGPAIKPVALRMVWQVARAVKLPLIGIGGIMNGRDALEFMLAGATAVQVGTASFLDPSAAQRIAGEMEQYLVDHKIDSVSSLIGALEV</sequence>
<feature type="binding site" evidence="11">
    <location>
        <position position="129"/>
    </location>
    <ligand>
        <name>FMN</name>
        <dbReference type="ChEBI" id="CHEBI:58210"/>
    </ligand>
</feature>
<evidence type="ECO:0000256" key="3">
    <source>
        <dbReference type="ARBA" id="ARBA00008008"/>
    </source>
</evidence>
<dbReference type="FunFam" id="3.20.20.70:FF:000027">
    <property type="entry name" value="Dihydropyrimidine dehydrogenase [NADP(+)]"/>
    <property type="match status" value="1"/>
</dbReference>
<feature type="binding site" evidence="11">
    <location>
        <begin position="47"/>
        <end position="48"/>
    </location>
    <ligand>
        <name>FMN</name>
        <dbReference type="ChEBI" id="CHEBI:58210"/>
    </ligand>
</feature>
<evidence type="ECO:0000256" key="1">
    <source>
        <dbReference type="ARBA" id="ARBA00004496"/>
    </source>
</evidence>
<name>A0A6S6M6K5_9BACT</name>
<evidence type="ECO:0000256" key="8">
    <source>
        <dbReference type="ARBA" id="ARBA00022975"/>
    </source>
</evidence>
<dbReference type="NCBIfam" id="TIGR01037">
    <property type="entry name" value="pyrD_sub1_fam"/>
    <property type="match status" value="1"/>
</dbReference>
<comment type="subcellular location">
    <subcellularLocation>
        <location evidence="1 11">Cytoplasm</location>
    </subcellularLocation>
</comment>
<keyword evidence="14" id="KW-1185">Reference proteome</keyword>
<dbReference type="GO" id="GO:0044205">
    <property type="term" value="P:'de novo' UMP biosynthetic process"/>
    <property type="evidence" value="ECO:0007669"/>
    <property type="project" value="UniProtKB-UniRule"/>
</dbReference>
<feature type="binding site" evidence="11">
    <location>
        <begin position="194"/>
        <end position="195"/>
    </location>
    <ligand>
        <name>substrate</name>
    </ligand>
</feature>
<comment type="subunit">
    <text evidence="4">Heterotetramer of 2 PyrK and 2 PyrD type B subunits.</text>
</comment>
<dbReference type="PANTHER" id="PTHR48109:SF1">
    <property type="entry name" value="DIHYDROOROTATE DEHYDROGENASE (FUMARATE)"/>
    <property type="match status" value="1"/>
</dbReference>
<evidence type="ECO:0000313" key="14">
    <source>
        <dbReference type="Proteomes" id="UP000515472"/>
    </source>
</evidence>
<dbReference type="InterPro" id="IPR049622">
    <property type="entry name" value="Dihydroorotate_DH_I"/>
</dbReference>
<dbReference type="EC" id="1.3.-.-" evidence="11"/>
<keyword evidence="10" id="KW-0520">NAD</keyword>
<dbReference type="InterPro" id="IPR005720">
    <property type="entry name" value="Dihydroorotate_DH_cat"/>
</dbReference>
<dbReference type="GO" id="GO:0006207">
    <property type="term" value="P:'de novo' pyrimidine nucleobase biosynthetic process"/>
    <property type="evidence" value="ECO:0007669"/>
    <property type="project" value="InterPro"/>
</dbReference>
<reference evidence="13 14" key="1">
    <citation type="submission" date="2020-06" db="EMBL/GenBank/DDBJ databases">
        <title>Interaction of electrochemicaly active bacteria, Geobacter bremensis R4 on different carbon anode.</title>
        <authorList>
            <person name="Meng L."/>
            <person name="Yoshida N."/>
        </authorList>
    </citation>
    <scope>NUCLEOTIDE SEQUENCE [LARGE SCALE GENOMIC DNA]</scope>
    <source>
        <strain evidence="13 14">R4</strain>
    </source>
</reference>
<feature type="binding site" evidence="11">
    <location>
        <position position="101"/>
    </location>
    <ligand>
        <name>FMN</name>
        <dbReference type="ChEBI" id="CHEBI:58210"/>
    </ligand>
</feature>
<dbReference type="PROSITE" id="PS00912">
    <property type="entry name" value="DHODEHASE_2"/>
    <property type="match status" value="1"/>
</dbReference>
<protein>
    <recommendedName>
        <fullName evidence="11">Dihydroorotate dehydrogenase</fullName>
        <shortName evidence="11">DHOD</shortName>
        <shortName evidence="11">DHODase</shortName>
        <shortName evidence="11">DHOdehase</shortName>
        <ecNumber evidence="11">1.3.-.-</ecNumber>
    </recommendedName>
</protein>
<feature type="binding site" evidence="11">
    <location>
        <begin position="267"/>
        <end position="268"/>
    </location>
    <ligand>
        <name>FMN</name>
        <dbReference type="ChEBI" id="CHEBI:58210"/>
    </ligand>
</feature>
<gene>
    <name evidence="11" type="primary">pyrD</name>
    <name evidence="13" type="ORF">GEOBRER4_n2331</name>
</gene>
<dbReference type="InterPro" id="IPR050074">
    <property type="entry name" value="DHO_dehydrogenase"/>
</dbReference>
<dbReference type="InterPro" id="IPR012135">
    <property type="entry name" value="Dihydroorotate_DH_1_2"/>
</dbReference>
<feature type="binding site" evidence="11">
    <location>
        <position position="129"/>
    </location>
    <ligand>
        <name>substrate</name>
    </ligand>
</feature>
<dbReference type="UniPathway" id="UPA00070"/>
<dbReference type="CDD" id="cd04740">
    <property type="entry name" value="DHOD_1B_like"/>
    <property type="match status" value="1"/>
</dbReference>
<evidence type="ECO:0000259" key="12">
    <source>
        <dbReference type="Pfam" id="PF01180"/>
    </source>
</evidence>
<dbReference type="NCBIfam" id="NF005574">
    <property type="entry name" value="PRK07259.1"/>
    <property type="match status" value="1"/>
</dbReference>
<dbReference type="RefSeq" id="WP_085812502.1">
    <property type="nucleotide sequence ID" value="NZ_AP023213.1"/>
</dbReference>
<comment type="similarity">
    <text evidence="3 11">Belongs to the dihydroorotate dehydrogenase family. Type 1 subfamily.</text>
</comment>
<feature type="binding site" evidence="11">
    <location>
        <begin position="71"/>
        <end position="75"/>
    </location>
    <ligand>
        <name>substrate</name>
    </ligand>
</feature>
<dbReference type="PROSITE" id="PS00911">
    <property type="entry name" value="DHODEHASE_1"/>
    <property type="match status" value="1"/>
</dbReference>
<evidence type="ECO:0000256" key="2">
    <source>
        <dbReference type="ARBA" id="ARBA00004725"/>
    </source>
</evidence>
<keyword evidence="6 11" id="KW-0285">Flavoprotein</keyword>
<feature type="domain" description="Dihydroorotate dehydrogenase catalytic" evidence="12">
    <location>
        <begin position="7"/>
        <end position="288"/>
    </location>
</feature>
<dbReference type="PANTHER" id="PTHR48109">
    <property type="entry name" value="DIHYDROOROTATE DEHYDROGENASE (QUINONE), MITOCHONDRIAL-RELATED"/>
    <property type="match status" value="1"/>
</dbReference>
<accession>A0A6S6M6K5</accession>
<dbReference type="HAMAP" id="MF_00224">
    <property type="entry name" value="DHO_dh_type1"/>
    <property type="match status" value="1"/>
</dbReference>
<dbReference type="EMBL" id="AP023213">
    <property type="protein sequence ID" value="BCG47496.1"/>
    <property type="molecule type" value="Genomic_DNA"/>
</dbReference>
<comment type="function">
    <text evidence="11">Catalyzes the conversion of dihydroorotate to orotate.</text>
</comment>
<dbReference type="PIRSF" id="PIRSF000164">
    <property type="entry name" value="DHO_oxidase"/>
    <property type="match status" value="1"/>
</dbReference>
<keyword evidence="8 11" id="KW-0665">Pyrimidine biosynthesis</keyword>
<organism evidence="13 14">
    <name type="scientific">Citrifermentans bremense</name>
    <dbReference type="NCBI Taxonomy" id="60035"/>
    <lineage>
        <taxon>Bacteria</taxon>
        <taxon>Pseudomonadati</taxon>
        <taxon>Thermodesulfobacteriota</taxon>
        <taxon>Desulfuromonadia</taxon>
        <taxon>Geobacterales</taxon>
        <taxon>Geobacteraceae</taxon>
        <taxon>Citrifermentans</taxon>
    </lineage>
</organism>
<evidence type="ECO:0000256" key="6">
    <source>
        <dbReference type="ARBA" id="ARBA00022630"/>
    </source>
</evidence>
<dbReference type="SUPFAM" id="SSF51395">
    <property type="entry name" value="FMN-linked oxidoreductases"/>
    <property type="match status" value="1"/>
</dbReference>
<dbReference type="Proteomes" id="UP000515472">
    <property type="component" value="Chromosome"/>
</dbReference>
<dbReference type="GO" id="GO:0004152">
    <property type="term" value="F:dihydroorotate dehydrogenase activity"/>
    <property type="evidence" value="ECO:0007669"/>
    <property type="project" value="UniProtKB-UniRule"/>
</dbReference>
<comment type="catalytic activity">
    <reaction evidence="11">
        <text>(S)-dihydroorotate + A = orotate + AH2</text>
        <dbReference type="Rhea" id="RHEA:18073"/>
        <dbReference type="ChEBI" id="CHEBI:13193"/>
        <dbReference type="ChEBI" id="CHEBI:17499"/>
        <dbReference type="ChEBI" id="CHEBI:30839"/>
        <dbReference type="ChEBI" id="CHEBI:30864"/>
    </reaction>
</comment>
<evidence type="ECO:0000256" key="5">
    <source>
        <dbReference type="ARBA" id="ARBA00022490"/>
    </source>
</evidence>
<feature type="binding site" evidence="11">
    <location>
        <position position="23"/>
    </location>
    <ligand>
        <name>FMN</name>
        <dbReference type="ChEBI" id="CHEBI:58210"/>
    </ligand>
</feature>
<evidence type="ECO:0000256" key="11">
    <source>
        <dbReference type="HAMAP-Rule" id="MF_00224"/>
    </source>
</evidence>
<feature type="binding site" evidence="11">
    <location>
        <position position="193"/>
    </location>
    <ligand>
        <name>FMN</name>
        <dbReference type="ChEBI" id="CHEBI:58210"/>
    </ligand>
</feature>
<feature type="binding site" evidence="11">
    <location>
        <position position="219"/>
    </location>
    <ligand>
        <name>FMN</name>
        <dbReference type="ChEBI" id="CHEBI:58210"/>
    </ligand>
</feature>
<evidence type="ECO:0000313" key="13">
    <source>
        <dbReference type="EMBL" id="BCG47496.1"/>
    </source>
</evidence>
<feature type="active site" description="Nucleophile" evidence="11">
    <location>
        <position position="132"/>
    </location>
</feature>
<dbReference type="GO" id="GO:0005737">
    <property type="term" value="C:cytoplasm"/>
    <property type="evidence" value="ECO:0007669"/>
    <property type="project" value="UniProtKB-SubCell"/>
</dbReference>